<proteinExistence type="predicted"/>
<dbReference type="Proteomes" id="UP000275461">
    <property type="component" value="Unassembled WGS sequence"/>
</dbReference>
<dbReference type="InterPro" id="IPR029057">
    <property type="entry name" value="PRTase-like"/>
</dbReference>
<dbReference type="CDD" id="cd06223">
    <property type="entry name" value="PRTases_typeI"/>
    <property type="match status" value="1"/>
</dbReference>
<protein>
    <submittedName>
        <fullName evidence="2">Putative phosphoribosyl transferase</fullName>
    </submittedName>
</protein>
<dbReference type="Gene3D" id="3.40.50.2020">
    <property type="match status" value="1"/>
</dbReference>
<dbReference type="Pfam" id="PF00156">
    <property type="entry name" value="Pribosyltran"/>
    <property type="match status" value="1"/>
</dbReference>
<dbReference type="RefSeq" id="WP_121441082.1">
    <property type="nucleotide sequence ID" value="NZ_RCDA01000001.1"/>
</dbReference>
<dbReference type="AlphaFoldDB" id="A0A498CBQ8"/>
<feature type="domain" description="Phosphoribosyltransferase" evidence="1">
    <location>
        <begin position="10"/>
        <end position="182"/>
    </location>
</feature>
<evidence type="ECO:0000259" key="1">
    <source>
        <dbReference type="Pfam" id="PF00156"/>
    </source>
</evidence>
<accession>A0A498CBQ8</accession>
<comment type="caution">
    <text evidence="2">The sequence shown here is derived from an EMBL/GenBank/DDBJ whole genome shotgun (WGS) entry which is preliminary data.</text>
</comment>
<name>A0A498CBQ8_9GAMM</name>
<gene>
    <name evidence="2" type="ORF">DFR31_0506</name>
</gene>
<dbReference type="GO" id="GO:0016740">
    <property type="term" value="F:transferase activity"/>
    <property type="evidence" value="ECO:0007669"/>
    <property type="project" value="UniProtKB-KW"/>
</dbReference>
<organism evidence="2 3">
    <name type="scientific">Alkalispirillum mobile</name>
    <dbReference type="NCBI Taxonomy" id="85925"/>
    <lineage>
        <taxon>Bacteria</taxon>
        <taxon>Pseudomonadati</taxon>
        <taxon>Pseudomonadota</taxon>
        <taxon>Gammaproteobacteria</taxon>
        <taxon>Chromatiales</taxon>
        <taxon>Ectothiorhodospiraceae</taxon>
        <taxon>Alkalispirillum</taxon>
    </lineage>
</organism>
<evidence type="ECO:0000313" key="2">
    <source>
        <dbReference type="EMBL" id="RLK50600.1"/>
    </source>
</evidence>
<dbReference type="EMBL" id="RCDA01000001">
    <property type="protein sequence ID" value="RLK50600.1"/>
    <property type="molecule type" value="Genomic_DNA"/>
</dbReference>
<sequence>MTSLPFQDRLEAARALAHRLSAYRGREGMIVLGLPRGGVPVAAEVARSLGAALDVLIVRKLGAPGQPELAVGAIASGGARVLNDELVRMLGLSSATITAIADRESEELARRERCYRADRPPPRLQGRCVLLVDDGLATGATMCAAVRAVRQSGSARVVVAVPVAPPDTVERLRQEADEVVCVATPEPFGAVGSWYRRFPQVSDDGVIADLQAAWAEPPAG</sequence>
<dbReference type="SUPFAM" id="SSF53271">
    <property type="entry name" value="PRTase-like"/>
    <property type="match status" value="1"/>
</dbReference>
<dbReference type="OrthoDB" id="9810066at2"/>
<keyword evidence="2" id="KW-0808">Transferase</keyword>
<evidence type="ECO:0000313" key="3">
    <source>
        <dbReference type="Proteomes" id="UP000275461"/>
    </source>
</evidence>
<reference evidence="2 3" key="1">
    <citation type="submission" date="2018-10" db="EMBL/GenBank/DDBJ databases">
        <title>Genomic Encyclopedia of Type Strains, Phase IV (KMG-IV): sequencing the most valuable type-strain genomes for metagenomic binning, comparative biology and taxonomic classification.</title>
        <authorList>
            <person name="Goeker M."/>
        </authorList>
    </citation>
    <scope>NUCLEOTIDE SEQUENCE [LARGE SCALE GENOMIC DNA]</scope>
    <source>
        <strain evidence="2 3">DSM 12769</strain>
    </source>
</reference>
<dbReference type="InterPro" id="IPR000836">
    <property type="entry name" value="PRTase_dom"/>
</dbReference>
<dbReference type="Gene3D" id="3.30.1310.20">
    <property type="entry name" value="PRTase-like"/>
    <property type="match status" value="1"/>
</dbReference>
<keyword evidence="3" id="KW-1185">Reference proteome</keyword>